<keyword evidence="2" id="KW-1185">Reference proteome</keyword>
<protein>
    <submittedName>
        <fullName evidence="1">Uncharacterized protein</fullName>
    </submittedName>
</protein>
<dbReference type="EMBL" id="CP073721">
    <property type="protein sequence ID" value="UWZ37040.1"/>
    <property type="molecule type" value="Genomic_DNA"/>
</dbReference>
<evidence type="ECO:0000313" key="1">
    <source>
        <dbReference type="EMBL" id="UWZ37040.1"/>
    </source>
</evidence>
<gene>
    <name evidence="1" type="ORF">Drose_01560</name>
</gene>
<sequence length="201" mass="22745">MDPFARARSAALDALTGDVTGRIAWYYHHGGNYAGGSFLSIEPNDPARVTAADLFAVALPNADIGPRAARRVLGDRQLAIELQAVPTNVRLEDTDDTTLDAVDRCYETVKRLFVDSTARQSEPWVAPAKLMARKRPWLLPVRDKKVRRFLGIEQPYWYRTDWKIYQSLMRDEEVRGLLNDLAAPDPPLRVLDVALWTKARQ</sequence>
<dbReference type="Pfam" id="PF19827">
    <property type="entry name" value="DUF6308"/>
    <property type="match status" value="1"/>
</dbReference>
<accession>A0ABY5Z4Q6</accession>
<organism evidence="1 2">
    <name type="scientific">Dactylosporangium roseum</name>
    <dbReference type="NCBI Taxonomy" id="47989"/>
    <lineage>
        <taxon>Bacteria</taxon>
        <taxon>Bacillati</taxon>
        <taxon>Actinomycetota</taxon>
        <taxon>Actinomycetes</taxon>
        <taxon>Micromonosporales</taxon>
        <taxon>Micromonosporaceae</taxon>
        <taxon>Dactylosporangium</taxon>
    </lineage>
</organism>
<dbReference type="Proteomes" id="UP001058271">
    <property type="component" value="Chromosome"/>
</dbReference>
<evidence type="ECO:0000313" key="2">
    <source>
        <dbReference type="Proteomes" id="UP001058271"/>
    </source>
</evidence>
<proteinExistence type="predicted"/>
<reference evidence="1" key="1">
    <citation type="submission" date="2021-04" db="EMBL/GenBank/DDBJ databases">
        <title>Biosynthetic gene clusters of Dactylosporangioum roseum.</title>
        <authorList>
            <person name="Hartkoorn R.C."/>
            <person name="Beaudoing E."/>
            <person name="Hot D."/>
            <person name="Moureu S."/>
        </authorList>
    </citation>
    <scope>NUCLEOTIDE SEQUENCE</scope>
    <source>
        <strain evidence="1">NRRL B-16295</strain>
    </source>
</reference>
<name>A0ABY5Z4Q6_9ACTN</name>
<dbReference type="InterPro" id="IPR046275">
    <property type="entry name" value="DUF6308"/>
</dbReference>
<dbReference type="RefSeq" id="WP_260726386.1">
    <property type="nucleotide sequence ID" value="NZ_BAAABS010000013.1"/>
</dbReference>